<dbReference type="RefSeq" id="WP_425563009.1">
    <property type="nucleotide sequence ID" value="NZ_BAABKO010000009.1"/>
</dbReference>
<dbReference type="PANTHER" id="PTHR12835:SF5">
    <property type="entry name" value="BIOTIN--PROTEIN LIGASE"/>
    <property type="match status" value="1"/>
</dbReference>
<dbReference type="Pfam" id="PF03099">
    <property type="entry name" value="BPL_LplA_LipB"/>
    <property type="match status" value="1"/>
</dbReference>
<protein>
    <recommendedName>
        <fullName evidence="3">biotin--[biotin carboxyl-carrier protein] ligase</fullName>
        <ecNumber evidence="3">6.3.4.15</ecNumber>
    </recommendedName>
</protein>
<evidence type="ECO:0000313" key="5">
    <source>
        <dbReference type="EMBL" id="GAA4786236.1"/>
    </source>
</evidence>
<organism evidence="5 6">
    <name type="scientific">Microbacterium gilvum</name>
    <dbReference type="NCBI Taxonomy" id="1336204"/>
    <lineage>
        <taxon>Bacteria</taxon>
        <taxon>Bacillati</taxon>
        <taxon>Actinomycetota</taxon>
        <taxon>Actinomycetes</taxon>
        <taxon>Micrococcales</taxon>
        <taxon>Microbacteriaceae</taxon>
        <taxon>Microbacterium</taxon>
    </lineage>
</organism>
<dbReference type="Proteomes" id="UP001501645">
    <property type="component" value="Unassembled WGS sequence"/>
</dbReference>
<evidence type="ECO:0000259" key="4">
    <source>
        <dbReference type="PROSITE" id="PS51733"/>
    </source>
</evidence>
<dbReference type="GO" id="GO:0016874">
    <property type="term" value="F:ligase activity"/>
    <property type="evidence" value="ECO:0007669"/>
    <property type="project" value="UniProtKB-KW"/>
</dbReference>
<dbReference type="InterPro" id="IPR045864">
    <property type="entry name" value="aa-tRNA-synth_II/BPL/LPL"/>
</dbReference>
<proteinExistence type="predicted"/>
<keyword evidence="2" id="KW-0092">Biotin</keyword>
<dbReference type="Pfam" id="PF02237">
    <property type="entry name" value="BPL_C"/>
    <property type="match status" value="1"/>
</dbReference>
<dbReference type="InterPro" id="IPR004408">
    <property type="entry name" value="Biotin_CoA_COase_ligase"/>
</dbReference>
<gene>
    <name evidence="5" type="ORF">GCM10023351_35060</name>
</gene>
<dbReference type="EC" id="6.3.4.15" evidence="3"/>
<dbReference type="PANTHER" id="PTHR12835">
    <property type="entry name" value="BIOTIN PROTEIN LIGASE"/>
    <property type="match status" value="1"/>
</dbReference>
<dbReference type="NCBIfam" id="TIGR00121">
    <property type="entry name" value="birA_ligase"/>
    <property type="match status" value="1"/>
</dbReference>
<accession>A0ABP9AUW5</accession>
<feature type="domain" description="BPL/LPL catalytic" evidence="4">
    <location>
        <begin position="1"/>
        <end position="186"/>
    </location>
</feature>
<evidence type="ECO:0000256" key="2">
    <source>
        <dbReference type="ARBA" id="ARBA00023267"/>
    </source>
</evidence>
<dbReference type="Gene3D" id="2.30.30.100">
    <property type="match status" value="1"/>
</dbReference>
<sequence length="255" mass="26033">MEWERTRAVAGRMVEVERTGSTNADLVRGVGGWPHLGILVTRDQRAGRGRLDRTWIAPPGAALAISVVLRVPGLPLSARSWIPLAAGLAMRDAVAAQAPAHAVGVKWPNDVLVADGDGALRKICGILAEAAQDAVVVGAGVNTRLAADELPVPTATSFAALGLTADDDALVAAYVTRLDDLLGRLSRAEGDAVASGVRDEVADACVTLGREVTVSLPDGGALRGTATAIAPDGRLVVDAAEGAVAVSAGDVVHVR</sequence>
<evidence type="ECO:0000256" key="1">
    <source>
        <dbReference type="ARBA" id="ARBA00022598"/>
    </source>
</evidence>
<dbReference type="PROSITE" id="PS51733">
    <property type="entry name" value="BPL_LPL_CATALYTIC"/>
    <property type="match status" value="1"/>
</dbReference>
<evidence type="ECO:0000313" key="6">
    <source>
        <dbReference type="Proteomes" id="UP001501645"/>
    </source>
</evidence>
<dbReference type="Gene3D" id="3.30.930.10">
    <property type="entry name" value="Bira Bifunctional Protein, Domain 2"/>
    <property type="match status" value="1"/>
</dbReference>
<dbReference type="InterPro" id="IPR004143">
    <property type="entry name" value="BPL_LPL_catalytic"/>
</dbReference>
<evidence type="ECO:0000256" key="3">
    <source>
        <dbReference type="ARBA" id="ARBA00024227"/>
    </source>
</evidence>
<dbReference type="EMBL" id="BAABKO010000009">
    <property type="protein sequence ID" value="GAA4786236.1"/>
    <property type="molecule type" value="Genomic_DNA"/>
</dbReference>
<reference evidence="6" key="1">
    <citation type="journal article" date="2019" name="Int. J. Syst. Evol. Microbiol.">
        <title>The Global Catalogue of Microorganisms (GCM) 10K type strain sequencing project: providing services to taxonomists for standard genome sequencing and annotation.</title>
        <authorList>
            <consortium name="The Broad Institute Genomics Platform"/>
            <consortium name="The Broad Institute Genome Sequencing Center for Infectious Disease"/>
            <person name="Wu L."/>
            <person name="Ma J."/>
        </authorList>
    </citation>
    <scope>NUCLEOTIDE SEQUENCE [LARGE SCALE GENOMIC DNA]</scope>
    <source>
        <strain evidence="6">JCM 18537</strain>
    </source>
</reference>
<keyword evidence="6" id="KW-1185">Reference proteome</keyword>
<keyword evidence="1 5" id="KW-0436">Ligase</keyword>
<name>A0ABP9AUW5_9MICO</name>
<dbReference type="SUPFAM" id="SSF55681">
    <property type="entry name" value="Class II aaRS and biotin synthetases"/>
    <property type="match status" value="1"/>
</dbReference>
<dbReference type="InterPro" id="IPR003142">
    <property type="entry name" value="BPL_C"/>
</dbReference>
<comment type="caution">
    <text evidence="5">The sequence shown here is derived from an EMBL/GenBank/DDBJ whole genome shotgun (WGS) entry which is preliminary data.</text>
</comment>
<dbReference type="CDD" id="cd16442">
    <property type="entry name" value="BPL"/>
    <property type="match status" value="1"/>
</dbReference>